<evidence type="ECO:0000313" key="2">
    <source>
        <dbReference type="EMBL" id="SPD66144.1"/>
    </source>
</evidence>
<organism evidence="2 3">
    <name type="scientific">Cupriavidus taiwanensis</name>
    <dbReference type="NCBI Taxonomy" id="164546"/>
    <lineage>
        <taxon>Bacteria</taxon>
        <taxon>Pseudomonadati</taxon>
        <taxon>Pseudomonadota</taxon>
        <taxon>Betaproteobacteria</taxon>
        <taxon>Burkholderiales</taxon>
        <taxon>Burkholderiaceae</taxon>
        <taxon>Cupriavidus</taxon>
    </lineage>
</organism>
<gene>
    <name evidence="2" type="ORF">CBM2636_20678</name>
</gene>
<accession>A0A9Q7XR24</accession>
<proteinExistence type="predicted"/>
<feature type="region of interest" description="Disordered" evidence="1">
    <location>
        <begin position="109"/>
        <end position="133"/>
    </location>
</feature>
<protein>
    <submittedName>
        <fullName evidence="2">Uncharacterized protein</fullName>
    </submittedName>
</protein>
<evidence type="ECO:0000256" key="1">
    <source>
        <dbReference type="SAM" id="MobiDB-lite"/>
    </source>
</evidence>
<sequence>MLQPEAPHAGAPQEIPQQETRVASRNPRRAGRYNPIPRQWWQPGVYGSMPAVALWILARLPAGLLLSVTGMPAAPAWLNRAGDTVFVAGWVASAVLLWLTRRRLAPAPSACAETVPASPPRPEQRATEPALPG</sequence>
<evidence type="ECO:0000313" key="3">
    <source>
        <dbReference type="Proteomes" id="UP000254259"/>
    </source>
</evidence>
<dbReference type="AlphaFoldDB" id="A0A9Q7XR24"/>
<name>A0A9Q7XR24_9BURK</name>
<feature type="region of interest" description="Disordered" evidence="1">
    <location>
        <begin position="1"/>
        <end position="34"/>
    </location>
</feature>
<dbReference type="Proteomes" id="UP000254259">
    <property type="component" value="Chromosome CBM2636"/>
</dbReference>
<reference evidence="2 3" key="1">
    <citation type="submission" date="2018-01" db="EMBL/GenBank/DDBJ databases">
        <authorList>
            <person name="Clerissi C."/>
        </authorList>
    </citation>
    <scope>NUCLEOTIDE SEQUENCE [LARGE SCALE GENOMIC DNA]</scope>
    <source>
        <strain evidence="2">Cupriavidus taiwanensis SWF 66322</strain>
    </source>
</reference>
<dbReference type="EMBL" id="LT984813">
    <property type="protein sequence ID" value="SPD66144.1"/>
    <property type="molecule type" value="Genomic_DNA"/>
</dbReference>